<protein>
    <submittedName>
        <fullName evidence="1">Putative ovule protein</fullName>
    </submittedName>
</protein>
<sequence>MAPCVLSQWGQLVHIVRARILLFLSHDSQFSLFHSIAVCGIFYSESLEENSDFTLNSNVGIFFSGAEQ</sequence>
<reference evidence="1" key="1">
    <citation type="submission" date="2015-12" db="EMBL/GenBank/DDBJ databases">
        <title>Gene expression during late stages of embryo sac development: a critical building block for successful pollen-pistil interactions.</title>
        <authorList>
            <person name="Liu Y."/>
            <person name="Joly V."/>
            <person name="Sabar M."/>
            <person name="Matton D.P."/>
        </authorList>
    </citation>
    <scope>NUCLEOTIDE SEQUENCE</scope>
</reference>
<dbReference type="AlphaFoldDB" id="A0A0V0HHW6"/>
<dbReference type="EMBL" id="GEDG01019365">
    <property type="protein sequence ID" value="JAP20005.1"/>
    <property type="molecule type" value="Transcribed_RNA"/>
</dbReference>
<accession>A0A0V0HHW6</accession>
<name>A0A0V0HHW6_SOLCH</name>
<proteinExistence type="predicted"/>
<evidence type="ECO:0000313" key="1">
    <source>
        <dbReference type="EMBL" id="JAP20005.1"/>
    </source>
</evidence>
<dbReference type="EMBL" id="GEDG01017956">
    <property type="protein sequence ID" value="JAP21209.1"/>
    <property type="molecule type" value="Transcribed_RNA"/>
</dbReference>
<organism evidence="1">
    <name type="scientific">Solanum chacoense</name>
    <name type="common">Chaco potato</name>
    <dbReference type="NCBI Taxonomy" id="4108"/>
    <lineage>
        <taxon>Eukaryota</taxon>
        <taxon>Viridiplantae</taxon>
        <taxon>Streptophyta</taxon>
        <taxon>Embryophyta</taxon>
        <taxon>Tracheophyta</taxon>
        <taxon>Spermatophyta</taxon>
        <taxon>Magnoliopsida</taxon>
        <taxon>eudicotyledons</taxon>
        <taxon>Gunneridae</taxon>
        <taxon>Pentapetalae</taxon>
        <taxon>asterids</taxon>
        <taxon>lamiids</taxon>
        <taxon>Solanales</taxon>
        <taxon>Solanaceae</taxon>
        <taxon>Solanoideae</taxon>
        <taxon>Solaneae</taxon>
        <taxon>Solanum</taxon>
    </lineage>
</organism>